<evidence type="ECO:0000259" key="9">
    <source>
        <dbReference type="PROSITE" id="PS00260"/>
    </source>
</evidence>
<dbReference type="OMA" id="VMCSISS"/>
<dbReference type="GO" id="GO:0016608">
    <property type="term" value="F:growth hormone-releasing hormone activity"/>
    <property type="evidence" value="ECO:0007669"/>
    <property type="project" value="TreeGrafter"/>
</dbReference>
<evidence type="ECO:0000256" key="8">
    <source>
        <dbReference type="SAM" id="SignalP"/>
    </source>
</evidence>
<dbReference type="GeneTree" id="ENSGT00950000183154"/>
<dbReference type="PANTHER" id="PTHR11213">
    <property type="entry name" value="GLUCAGON-FAMILY NEUROPEPTIDE"/>
    <property type="match status" value="1"/>
</dbReference>
<keyword evidence="11" id="KW-1185">Reference proteome</keyword>
<dbReference type="GO" id="GO:0005615">
    <property type="term" value="C:extracellular space"/>
    <property type="evidence" value="ECO:0007669"/>
    <property type="project" value="TreeGrafter"/>
</dbReference>
<dbReference type="STRING" id="7897.ENSLACP00000010877"/>
<keyword evidence="3" id="KW-0964">Secreted</keyword>
<dbReference type="GO" id="GO:0043195">
    <property type="term" value="C:terminal bouton"/>
    <property type="evidence" value="ECO:0007669"/>
    <property type="project" value="TreeGrafter"/>
</dbReference>
<evidence type="ECO:0000313" key="10">
    <source>
        <dbReference type="Ensembl" id="ENSLACP00000010877.1"/>
    </source>
</evidence>
<dbReference type="InterPro" id="IPR046963">
    <property type="entry name" value="VIP/GHRH-like"/>
</dbReference>
<evidence type="ECO:0000313" key="11">
    <source>
        <dbReference type="Proteomes" id="UP000008672"/>
    </source>
</evidence>
<dbReference type="Pfam" id="PF00123">
    <property type="entry name" value="Hormone_2"/>
    <property type="match status" value="1"/>
</dbReference>
<dbReference type="AlphaFoldDB" id="H3AMK6"/>
<dbReference type="eggNOG" id="ENOG502S2N6">
    <property type="taxonomic scope" value="Eukaryota"/>
</dbReference>
<dbReference type="HOGENOM" id="CLU_118633_0_0_1"/>
<evidence type="ECO:0000256" key="7">
    <source>
        <dbReference type="ARBA" id="ARBA00042164"/>
    </source>
</evidence>
<sequence length="168" mass="19369">MLDKATVLMFYCLTVHCVCSPLYPALRYDHGPAELKANSQYKDRGAVLDTLFSLDDQNYLKEPTEKRIERHADALFTNSYRKVLGQISARKFLQTIMGKRLGNGSVEEDQSTLVKRQSDGVHLDSYNHYYYNQMALRKCLASVLNNYRYQGNYGSEVAELMKTKMPFM</sequence>
<reference evidence="10" key="2">
    <citation type="submission" date="2025-08" db="UniProtKB">
        <authorList>
            <consortium name="Ensembl"/>
        </authorList>
    </citation>
    <scope>IDENTIFICATION</scope>
</reference>
<evidence type="ECO:0000256" key="3">
    <source>
        <dbReference type="ARBA" id="ARBA00022525"/>
    </source>
</evidence>
<dbReference type="Proteomes" id="UP000008672">
    <property type="component" value="Unassembled WGS sequence"/>
</dbReference>
<comment type="similarity">
    <text evidence="2">Belongs to the glucagon family.</text>
</comment>
<dbReference type="EMBL" id="AFYH01024854">
    <property type="status" value="NOT_ANNOTATED_CDS"/>
    <property type="molecule type" value="Genomic_DNA"/>
</dbReference>
<accession>H3AMK6</accession>
<evidence type="ECO:0000256" key="4">
    <source>
        <dbReference type="ARBA" id="ARBA00037623"/>
    </source>
</evidence>
<proteinExistence type="inferred from homology"/>
<dbReference type="InParanoid" id="H3AMK6"/>
<dbReference type="GO" id="GO:0031770">
    <property type="term" value="F:growth hormone-releasing hormone receptor binding"/>
    <property type="evidence" value="ECO:0007669"/>
    <property type="project" value="TreeGrafter"/>
</dbReference>
<evidence type="ECO:0000256" key="2">
    <source>
        <dbReference type="ARBA" id="ARBA00008369"/>
    </source>
</evidence>
<dbReference type="GO" id="GO:0051428">
    <property type="term" value="F:peptide hormone receptor binding"/>
    <property type="evidence" value="ECO:0007669"/>
    <property type="project" value="TreeGrafter"/>
</dbReference>
<feature type="chain" id="PRO_5003579315" description="Somatoliberin" evidence="8">
    <location>
        <begin position="18"/>
        <end position="168"/>
    </location>
</feature>
<dbReference type="GO" id="GO:0005184">
    <property type="term" value="F:neuropeptide hormone activity"/>
    <property type="evidence" value="ECO:0007669"/>
    <property type="project" value="InterPro"/>
</dbReference>
<dbReference type="GO" id="GO:0030252">
    <property type="term" value="P:growth hormone secretion"/>
    <property type="evidence" value="ECO:0007669"/>
    <property type="project" value="TreeGrafter"/>
</dbReference>
<dbReference type="Ensembl" id="ENSLACT00000010957.1">
    <property type="protein sequence ID" value="ENSLACP00000010877.1"/>
    <property type="gene ID" value="ENSLACG00000009573.1"/>
</dbReference>
<evidence type="ECO:0000256" key="5">
    <source>
        <dbReference type="ARBA" id="ARBA00040782"/>
    </source>
</evidence>
<name>H3AMK6_LATCH</name>
<protein>
    <recommendedName>
        <fullName evidence="5">Somatoliberin</fullName>
    </recommendedName>
    <alternativeName>
        <fullName evidence="7">Growth hormone-releasing factor</fullName>
    </alternativeName>
    <alternativeName>
        <fullName evidence="6">Growth hormone-releasing hormone</fullName>
    </alternativeName>
</protein>
<dbReference type="GO" id="GO:0032880">
    <property type="term" value="P:regulation of protein localization"/>
    <property type="evidence" value="ECO:0007669"/>
    <property type="project" value="TreeGrafter"/>
</dbReference>
<reference evidence="11" key="1">
    <citation type="submission" date="2011-08" db="EMBL/GenBank/DDBJ databases">
        <title>The draft genome of Latimeria chalumnae.</title>
        <authorList>
            <person name="Di Palma F."/>
            <person name="Alfoldi J."/>
            <person name="Johnson J."/>
            <person name="Berlin A."/>
            <person name="Gnerre S."/>
            <person name="Jaffe D."/>
            <person name="MacCallum I."/>
            <person name="Young S."/>
            <person name="Walker B.J."/>
            <person name="Lander E."/>
            <person name="Lindblad-Toh K."/>
        </authorList>
    </citation>
    <scope>NUCLEOTIDE SEQUENCE [LARGE SCALE GENOMIC DNA]</scope>
    <source>
        <strain evidence="11">Wild caught</strain>
    </source>
</reference>
<evidence type="ECO:0000256" key="6">
    <source>
        <dbReference type="ARBA" id="ARBA00041953"/>
    </source>
</evidence>
<comment type="subcellular location">
    <subcellularLocation>
        <location evidence="1">Secreted</location>
    </subcellularLocation>
</comment>
<keyword evidence="8" id="KW-0732">Signal</keyword>
<dbReference type="FunCoup" id="H3AMK6">
    <property type="interactions" value="255"/>
</dbReference>
<dbReference type="PROSITE" id="PS00260">
    <property type="entry name" value="GLUCAGON"/>
    <property type="match status" value="1"/>
</dbReference>
<dbReference type="SMART" id="SM00070">
    <property type="entry name" value="GLUCA"/>
    <property type="match status" value="1"/>
</dbReference>
<organism evidence="10 11">
    <name type="scientific">Latimeria chalumnae</name>
    <name type="common">Coelacanth</name>
    <dbReference type="NCBI Taxonomy" id="7897"/>
    <lineage>
        <taxon>Eukaryota</taxon>
        <taxon>Metazoa</taxon>
        <taxon>Chordata</taxon>
        <taxon>Craniata</taxon>
        <taxon>Vertebrata</taxon>
        <taxon>Euteleostomi</taxon>
        <taxon>Coelacanthiformes</taxon>
        <taxon>Coelacanthidae</taxon>
        <taxon>Latimeria</taxon>
    </lineage>
</organism>
<dbReference type="GO" id="GO:0007189">
    <property type="term" value="P:adenylate cyclase-activating G protein-coupled receptor signaling pathway"/>
    <property type="evidence" value="ECO:0007669"/>
    <property type="project" value="TreeGrafter"/>
</dbReference>
<dbReference type="InterPro" id="IPR000532">
    <property type="entry name" value="Glucagon_GIP_secretin_VIP"/>
</dbReference>
<dbReference type="PANTHER" id="PTHR11213:SF6">
    <property type="entry name" value="SOMATOLIBERIN"/>
    <property type="match status" value="1"/>
</dbReference>
<reference evidence="10" key="3">
    <citation type="submission" date="2025-09" db="UniProtKB">
        <authorList>
            <consortium name="Ensembl"/>
        </authorList>
    </citation>
    <scope>IDENTIFICATION</scope>
</reference>
<feature type="domain" description="Glucagon / GIP / secretin / VIP family" evidence="9">
    <location>
        <begin position="71"/>
        <end position="93"/>
    </location>
</feature>
<dbReference type="GO" id="GO:0043204">
    <property type="term" value="C:perikaryon"/>
    <property type="evidence" value="ECO:0007669"/>
    <property type="project" value="TreeGrafter"/>
</dbReference>
<evidence type="ECO:0000256" key="1">
    <source>
        <dbReference type="ARBA" id="ARBA00004613"/>
    </source>
</evidence>
<feature type="signal peptide" evidence="8">
    <location>
        <begin position="1"/>
        <end position="17"/>
    </location>
</feature>
<comment type="function">
    <text evidence="4">GRF is released by the hypothalamus and acts on the adenohypophyse to stimulate the secretion of growth hormone.</text>
</comment>